<dbReference type="Proteomes" id="UP000199409">
    <property type="component" value="Unassembled WGS sequence"/>
</dbReference>
<dbReference type="GO" id="GO:0016491">
    <property type="term" value="F:oxidoreductase activity"/>
    <property type="evidence" value="ECO:0007669"/>
    <property type="project" value="TreeGrafter"/>
</dbReference>
<dbReference type="RefSeq" id="WP_092343992.1">
    <property type="nucleotide sequence ID" value="NZ_FNQN01000001.1"/>
</dbReference>
<gene>
    <name evidence="4" type="ORF">SAMN05660420_00113</name>
</gene>
<feature type="transmembrane region" description="Helical" evidence="2">
    <location>
        <begin position="590"/>
        <end position="615"/>
    </location>
</feature>
<dbReference type="InterPro" id="IPR051829">
    <property type="entry name" value="Multiheme_Cytochr_ET"/>
</dbReference>
<keyword evidence="2" id="KW-0472">Membrane</keyword>
<dbReference type="PANTHER" id="PTHR35038:SF6">
    <property type="entry name" value="SURFACE LOCALIZED DECAHEME CYTOCHROME C LIPOPROTEIN"/>
    <property type="match status" value="1"/>
</dbReference>
<dbReference type="STRING" id="37625.SAMN05660420_00113"/>
<feature type="chain" id="PRO_5011535982" evidence="3">
    <location>
        <begin position="23"/>
        <end position="621"/>
    </location>
</feature>
<reference evidence="4 5" key="1">
    <citation type="submission" date="2016-10" db="EMBL/GenBank/DDBJ databases">
        <authorList>
            <person name="de Groot N.N."/>
        </authorList>
    </citation>
    <scope>NUCLEOTIDE SEQUENCE [LARGE SCALE GENOMIC DNA]</scope>
    <source>
        <strain evidence="4 5">DSM 7343</strain>
    </source>
</reference>
<dbReference type="EMBL" id="FNQN01000001">
    <property type="protein sequence ID" value="SDZ75010.1"/>
    <property type="molecule type" value="Genomic_DNA"/>
</dbReference>
<keyword evidence="5" id="KW-1185">Reference proteome</keyword>
<keyword evidence="2" id="KW-0812">Transmembrane</keyword>
<dbReference type="CDD" id="cd08168">
    <property type="entry name" value="Cytochrom_C3"/>
    <property type="match status" value="1"/>
</dbReference>
<keyword evidence="2" id="KW-1133">Transmembrane helix</keyword>
<evidence type="ECO:0000313" key="4">
    <source>
        <dbReference type="EMBL" id="SDZ75010.1"/>
    </source>
</evidence>
<organism evidence="4 5">
    <name type="scientific">Desulfuromusa kysingii</name>
    <dbReference type="NCBI Taxonomy" id="37625"/>
    <lineage>
        <taxon>Bacteria</taxon>
        <taxon>Pseudomonadati</taxon>
        <taxon>Thermodesulfobacteriota</taxon>
        <taxon>Desulfuromonadia</taxon>
        <taxon>Desulfuromonadales</taxon>
        <taxon>Geopsychrobacteraceae</taxon>
        <taxon>Desulfuromusa</taxon>
    </lineage>
</organism>
<feature type="transmembrane region" description="Helical" evidence="2">
    <location>
        <begin position="353"/>
        <end position="376"/>
    </location>
</feature>
<feature type="transmembrane region" description="Helical" evidence="2">
    <location>
        <begin position="477"/>
        <end position="496"/>
    </location>
</feature>
<dbReference type="Gene3D" id="3.90.10.10">
    <property type="entry name" value="Cytochrome C3"/>
    <property type="match status" value="2"/>
</dbReference>
<feature type="transmembrane region" description="Helical" evidence="2">
    <location>
        <begin position="290"/>
        <end position="316"/>
    </location>
</feature>
<name>A0A1H3VJQ8_9BACT</name>
<accession>A0A1H3VJQ8</accession>
<keyword evidence="1 3" id="KW-0732">Signal</keyword>
<evidence type="ECO:0000256" key="3">
    <source>
        <dbReference type="SAM" id="SignalP"/>
    </source>
</evidence>
<dbReference type="Gene3D" id="1.20.950.20">
    <property type="entry name" value="Transmembrane di-heme cytochromes, Chain C"/>
    <property type="match status" value="1"/>
</dbReference>
<feature type="transmembrane region" description="Helical" evidence="2">
    <location>
        <begin position="396"/>
        <end position="421"/>
    </location>
</feature>
<evidence type="ECO:0000256" key="1">
    <source>
        <dbReference type="ARBA" id="ARBA00022729"/>
    </source>
</evidence>
<dbReference type="PANTHER" id="PTHR35038">
    <property type="entry name" value="DISSIMILATORY SULFITE REDUCTASE SIRA"/>
    <property type="match status" value="1"/>
</dbReference>
<protein>
    <submittedName>
        <fullName evidence="4">Cytochrome b subunit of formate dehydrogenase</fullName>
    </submittedName>
</protein>
<dbReference type="AlphaFoldDB" id="A0A1H3VJQ8"/>
<feature type="transmembrane region" description="Helical" evidence="2">
    <location>
        <begin position="508"/>
        <end position="533"/>
    </location>
</feature>
<proteinExistence type="predicted"/>
<dbReference type="SUPFAM" id="SSF48695">
    <property type="entry name" value="Multiheme cytochromes"/>
    <property type="match status" value="1"/>
</dbReference>
<dbReference type="InterPro" id="IPR036280">
    <property type="entry name" value="Multihaem_cyt_sf"/>
</dbReference>
<sequence length="621" mass="69768">MRKFLYYSLLMLVLLWSSQTVAAGAAVATETCLECHDDVIEMDSFSASVHGANGCVACHSDLTDIEAHMEGELLPGAVDCSRCHKQEFKDYFDSAHNFDHPNINLSCTSCHNNIHAVTAWKGDKQRANEICATCHTTPEKEYQASIHAQGIAAGNMDAAACIDCHGLHAIKPVGDMDARERASFRTEPCMTCHADEEMMEASGVFPVAVDTYLESYHGKNFNLGYPEKVAGCADCHMAHQVLPNEDPASSLSPDNLVVACAKCHENASAQFVKFYAHGDMTDSHNYPILFYTYIAMSTLLVGTFGVFWFHSLLWMFRGFIENSEKKKALAAGGQLHHVDNPHKIYRRFTKIHIFMHLLVIISFLLLSLTGLPLKFSDQAWAKVLMEFFGGSANAGLLHRLGAGITFVYFAMALAMSAKFLFYKLQYPAEFFQRLFGPESLCPNLRDIEDVTSMVRWFLFLGPKPTFDRWTYWEKFDFIAVFWGMFAIGGSGLMLWFPEFFGAALPGWVFNVATIIHSDEALLATGFIFTVHFFNTHGRPEKFPMDFVVFNGELAKEEFIEERGDQWKRYEEEGTLKQYEVDKPSGAVYDFILKGFGFTAVLIGVALTLLMIYAFVYGGHHF</sequence>
<evidence type="ECO:0000313" key="5">
    <source>
        <dbReference type="Proteomes" id="UP000199409"/>
    </source>
</evidence>
<feature type="signal peptide" evidence="3">
    <location>
        <begin position="1"/>
        <end position="22"/>
    </location>
</feature>
<evidence type="ECO:0000256" key="2">
    <source>
        <dbReference type="SAM" id="Phobius"/>
    </source>
</evidence>
<dbReference type="OrthoDB" id="9814800at2"/>